<dbReference type="PANTHER" id="PTHR43811">
    <property type="entry name" value="FKBP-TYPE PEPTIDYL-PROLYL CIS-TRANS ISOMERASE FKPA"/>
    <property type="match status" value="1"/>
</dbReference>
<dbReference type="InterPro" id="IPR046357">
    <property type="entry name" value="PPIase_dom_sf"/>
</dbReference>
<evidence type="ECO:0000256" key="2">
    <source>
        <dbReference type="ARBA" id="ARBA00013194"/>
    </source>
</evidence>
<evidence type="ECO:0000256" key="1">
    <source>
        <dbReference type="ARBA" id="ARBA00000971"/>
    </source>
</evidence>
<keyword evidence="4" id="KW-0413">Isomerase</keyword>
<reference evidence="6" key="1">
    <citation type="submission" date="2018-05" db="EMBL/GenBank/DDBJ databases">
        <authorList>
            <person name="Lanie J.A."/>
            <person name="Ng W.-L."/>
            <person name="Kazmierczak K.M."/>
            <person name="Andrzejewski T.M."/>
            <person name="Davidsen T.M."/>
            <person name="Wayne K.J."/>
            <person name="Tettelin H."/>
            <person name="Glass J.I."/>
            <person name="Rusch D."/>
            <person name="Podicherti R."/>
            <person name="Tsui H.-C.T."/>
            <person name="Winkler M.E."/>
        </authorList>
    </citation>
    <scope>NUCLEOTIDE SEQUENCE</scope>
</reference>
<dbReference type="PANTHER" id="PTHR43811:SF19">
    <property type="entry name" value="39 KDA FK506-BINDING NUCLEAR PROTEIN"/>
    <property type="match status" value="1"/>
</dbReference>
<evidence type="ECO:0000259" key="5">
    <source>
        <dbReference type="PROSITE" id="PS50059"/>
    </source>
</evidence>
<sequence>MDGLDLQIGRLVPLLIVAVLTACDDDHVAGPGPHSEPEVIETTAFHPSLEITLSEYTKTDTGLYYKSLEDGQGDSIAGASDTVSVYYGAWLSDGTPLDPGEIIFVRAGNGTDAKTLPNEGGVIPGFDQGVEGMKLGGVRQLLVPPELAYGNNWVGNVIPPGSIMIFRAHMLRINGNVYSAGS</sequence>
<comment type="catalytic activity">
    <reaction evidence="1">
        <text>[protein]-peptidylproline (omega=180) = [protein]-peptidylproline (omega=0)</text>
        <dbReference type="Rhea" id="RHEA:16237"/>
        <dbReference type="Rhea" id="RHEA-COMP:10747"/>
        <dbReference type="Rhea" id="RHEA-COMP:10748"/>
        <dbReference type="ChEBI" id="CHEBI:83833"/>
        <dbReference type="ChEBI" id="CHEBI:83834"/>
        <dbReference type="EC" id="5.2.1.8"/>
    </reaction>
</comment>
<dbReference type="AlphaFoldDB" id="A0A382MT46"/>
<dbReference type="InterPro" id="IPR001179">
    <property type="entry name" value="PPIase_FKBP_dom"/>
</dbReference>
<dbReference type="Pfam" id="PF00254">
    <property type="entry name" value="FKBP_C"/>
    <property type="match status" value="1"/>
</dbReference>
<organism evidence="6">
    <name type="scientific">marine metagenome</name>
    <dbReference type="NCBI Taxonomy" id="408172"/>
    <lineage>
        <taxon>unclassified sequences</taxon>
        <taxon>metagenomes</taxon>
        <taxon>ecological metagenomes</taxon>
    </lineage>
</organism>
<dbReference type="EC" id="5.2.1.8" evidence="2"/>
<dbReference type="SUPFAM" id="SSF54534">
    <property type="entry name" value="FKBP-like"/>
    <property type="match status" value="1"/>
</dbReference>
<feature type="domain" description="PPIase FKBP-type" evidence="5">
    <location>
        <begin position="80"/>
        <end position="174"/>
    </location>
</feature>
<dbReference type="GO" id="GO:0003755">
    <property type="term" value="F:peptidyl-prolyl cis-trans isomerase activity"/>
    <property type="evidence" value="ECO:0007669"/>
    <property type="project" value="UniProtKB-KW"/>
</dbReference>
<gene>
    <name evidence="6" type="ORF">METZ01_LOCUS304584</name>
</gene>
<accession>A0A382MT46</accession>
<proteinExistence type="predicted"/>
<dbReference type="PROSITE" id="PS50059">
    <property type="entry name" value="FKBP_PPIASE"/>
    <property type="match status" value="1"/>
</dbReference>
<evidence type="ECO:0000256" key="4">
    <source>
        <dbReference type="ARBA" id="ARBA00023235"/>
    </source>
</evidence>
<keyword evidence="3" id="KW-0697">Rotamase</keyword>
<evidence type="ECO:0000256" key="3">
    <source>
        <dbReference type="ARBA" id="ARBA00023110"/>
    </source>
</evidence>
<dbReference type="Gene3D" id="3.10.50.40">
    <property type="match status" value="1"/>
</dbReference>
<dbReference type="EMBL" id="UINC01095554">
    <property type="protein sequence ID" value="SVC51730.1"/>
    <property type="molecule type" value="Genomic_DNA"/>
</dbReference>
<protein>
    <recommendedName>
        <fullName evidence="2">peptidylprolyl isomerase</fullName>
        <ecNumber evidence="2">5.2.1.8</ecNumber>
    </recommendedName>
</protein>
<evidence type="ECO:0000313" key="6">
    <source>
        <dbReference type="EMBL" id="SVC51730.1"/>
    </source>
</evidence>
<name>A0A382MT46_9ZZZZ</name>